<evidence type="ECO:0000256" key="5">
    <source>
        <dbReference type="RuleBase" id="RU362066"/>
    </source>
</evidence>
<dbReference type="InterPro" id="IPR040026">
    <property type="entry name" value="FliD"/>
</dbReference>
<evidence type="ECO:0000256" key="3">
    <source>
        <dbReference type="ARBA" id="ARBA00023054"/>
    </source>
</evidence>
<dbReference type="Pfam" id="PF02465">
    <property type="entry name" value="FliD_N"/>
    <property type="match status" value="1"/>
</dbReference>
<gene>
    <name evidence="8" type="ORF">Pme01_57720</name>
</gene>
<dbReference type="PANTHER" id="PTHR30288">
    <property type="entry name" value="FLAGELLAR CAP/ASSEMBLY PROTEIN FLID"/>
    <property type="match status" value="1"/>
</dbReference>
<dbReference type="GO" id="GO:0007155">
    <property type="term" value="P:cell adhesion"/>
    <property type="evidence" value="ECO:0007669"/>
    <property type="project" value="InterPro"/>
</dbReference>
<dbReference type="EMBL" id="BOON01000068">
    <property type="protein sequence ID" value="GII26175.1"/>
    <property type="molecule type" value="Genomic_DNA"/>
</dbReference>
<comment type="caution">
    <text evidence="8">The sequence shown here is derived from an EMBL/GenBank/DDBJ whole genome shotgun (WGS) entry which is preliminary data.</text>
</comment>
<dbReference type="GO" id="GO:0009424">
    <property type="term" value="C:bacterial-type flagellum hook"/>
    <property type="evidence" value="ECO:0007669"/>
    <property type="project" value="UniProtKB-UniRule"/>
</dbReference>
<sequence>MVSTGAVDGLISGMNTSQVVAQLMQLEAQPQTNLKSQVSSQNLIISAYQALNSRMAALQTAAEAFTAPNALTPTNPTWQAVKATSSSTSVTATATTGATVGGLAFDVTALSQSQLSTVKISSPNAVTTANALDITIGATTKHITVDPAKNTAQGVADAVNAAKIGVTAAVVTTSTGDTVLQFTGTKTGTANGFSITGLTDSTTNVRAAADAKLTVGDPAAGGYVVSSSTNTFTNLLSNVTLNVSKVETGVTVAVAADPDSIADKMQALVDSANGALAQIGQYSTYNSASKSGGPLVGDFTARQLQSSILSKASKGLDGYGSFKQFGVQLNKTGKLTFDRSAFLVAYSADPTKVQNGVANGLAKAFADVADGATDSITGSLTTAIQGANARVKDLKNRITDWDGRLAMRQQMLKRQFSAMESALGTTKNQATWLAGQIAGLPSWGGSSSSGN</sequence>
<name>A0A8J3TRV7_9ACTN</name>
<comment type="subunit">
    <text evidence="2 5">Homopentamer.</text>
</comment>
<comment type="similarity">
    <text evidence="1 5">Belongs to the FliD family.</text>
</comment>
<keyword evidence="3" id="KW-0175">Coiled coil</keyword>
<dbReference type="GO" id="GO:0071973">
    <property type="term" value="P:bacterial-type flagellum-dependent cell motility"/>
    <property type="evidence" value="ECO:0007669"/>
    <property type="project" value="TreeGrafter"/>
</dbReference>
<dbReference type="GO" id="GO:0005576">
    <property type="term" value="C:extracellular region"/>
    <property type="evidence" value="ECO:0007669"/>
    <property type="project" value="UniProtKB-SubCell"/>
</dbReference>
<comment type="subcellular location">
    <subcellularLocation>
        <location evidence="5">Secreted</location>
    </subcellularLocation>
    <subcellularLocation>
        <location evidence="5">Bacterial flagellum</location>
    </subcellularLocation>
</comment>
<comment type="function">
    <text evidence="5">Required for morphogenesis and for the elongation of the flagellar filament by facilitating polymerization of the flagellin monomers at the tip of growing filament. Forms a capping structure, which prevents flagellin subunits (transported through the central channel of the flagellum) from leaking out without polymerization at the distal end.</text>
</comment>
<evidence type="ECO:0000259" key="7">
    <source>
        <dbReference type="Pfam" id="PF07195"/>
    </source>
</evidence>
<dbReference type="Proteomes" id="UP000599074">
    <property type="component" value="Unassembled WGS sequence"/>
</dbReference>
<dbReference type="RefSeq" id="WP_168117959.1">
    <property type="nucleotide sequence ID" value="NZ_BOON01000068.1"/>
</dbReference>
<dbReference type="Pfam" id="PF07195">
    <property type="entry name" value="FliD_C"/>
    <property type="match status" value="1"/>
</dbReference>
<dbReference type="AlphaFoldDB" id="A0A8J3TRV7"/>
<evidence type="ECO:0000313" key="9">
    <source>
        <dbReference type="Proteomes" id="UP000599074"/>
    </source>
</evidence>
<keyword evidence="5" id="KW-0964">Secreted</keyword>
<feature type="domain" description="Flagellar hook-associated protein 2 N-terminal" evidence="6">
    <location>
        <begin position="12"/>
        <end position="114"/>
    </location>
</feature>
<keyword evidence="9" id="KW-1185">Reference proteome</keyword>
<dbReference type="InterPro" id="IPR003481">
    <property type="entry name" value="FliD_N"/>
</dbReference>
<feature type="domain" description="Flagellar hook-associated protein 2 C-terminal" evidence="7">
    <location>
        <begin position="208"/>
        <end position="427"/>
    </location>
</feature>
<proteinExistence type="inferred from homology"/>
<evidence type="ECO:0000256" key="4">
    <source>
        <dbReference type="ARBA" id="ARBA00023143"/>
    </source>
</evidence>
<dbReference type="InterPro" id="IPR010809">
    <property type="entry name" value="FliD_C"/>
</dbReference>
<protein>
    <recommendedName>
        <fullName evidence="5">Flagellar hook-associated protein 2</fullName>
        <shortName evidence="5">HAP2</shortName>
    </recommendedName>
    <alternativeName>
        <fullName evidence="5">Flagellar cap protein</fullName>
    </alternativeName>
</protein>
<dbReference type="GO" id="GO:0009421">
    <property type="term" value="C:bacterial-type flagellum filament cap"/>
    <property type="evidence" value="ECO:0007669"/>
    <property type="project" value="InterPro"/>
</dbReference>
<evidence type="ECO:0000256" key="1">
    <source>
        <dbReference type="ARBA" id="ARBA00009764"/>
    </source>
</evidence>
<organism evidence="8 9">
    <name type="scientific">Planosporangium mesophilum</name>
    <dbReference type="NCBI Taxonomy" id="689768"/>
    <lineage>
        <taxon>Bacteria</taxon>
        <taxon>Bacillati</taxon>
        <taxon>Actinomycetota</taxon>
        <taxon>Actinomycetes</taxon>
        <taxon>Micromonosporales</taxon>
        <taxon>Micromonosporaceae</taxon>
        <taxon>Planosporangium</taxon>
    </lineage>
</organism>
<evidence type="ECO:0000259" key="6">
    <source>
        <dbReference type="Pfam" id="PF02465"/>
    </source>
</evidence>
<dbReference type="PANTHER" id="PTHR30288:SF0">
    <property type="entry name" value="FLAGELLAR HOOK-ASSOCIATED PROTEIN 2"/>
    <property type="match status" value="1"/>
</dbReference>
<accession>A0A8J3TRV7</accession>
<keyword evidence="4 5" id="KW-0975">Bacterial flagellum</keyword>
<evidence type="ECO:0000313" key="8">
    <source>
        <dbReference type="EMBL" id="GII26175.1"/>
    </source>
</evidence>
<reference evidence="8" key="1">
    <citation type="submission" date="2021-01" db="EMBL/GenBank/DDBJ databases">
        <title>Whole genome shotgun sequence of Planosporangium mesophilum NBRC 109066.</title>
        <authorList>
            <person name="Komaki H."/>
            <person name="Tamura T."/>
        </authorList>
    </citation>
    <scope>NUCLEOTIDE SEQUENCE</scope>
    <source>
        <strain evidence="8">NBRC 109066</strain>
    </source>
</reference>
<evidence type="ECO:0000256" key="2">
    <source>
        <dbReference type="ARBA" id="ARBA00011255"/>
    </source>
</evidence>